<accession>A0A0D9XME8</accession>
<dbReference type="AlphaFoldDB" id="A0A0D9XME8"/>
<dbReference type="HOGENOM" id="CLU_2100391_0_0_1"/>
<protein>
    <submittedName>
        <fullName evidence="2">Uncharacterized protein</fullName>
    </submittedName>
</protein>
<reference evidence="2" key="3">
    <citation type="submission" date="2015-04" db="UniProtKB">
        <authorList>
            <consortium name="EnsemblPlants"/>
        </authorList>
    </citation>
    <scope>IDENTIFICATION</scope>
</reference>
<keyword evidence="3" id="KW-1185">Reference proteome</keyword>
<evidence type="ECO:0000313" key="2">
    <source>
        <dbReference type="EnsemblPlants" id="LPERR10G14230.1"/>
    </source>
</evidence>
<dbReference type="Gramene" id="LPERR10G14230.1">
    <property type="protein sequence ID" value="LPERR10G14230.1"/>
    <property type="gene ID" value="LPERR10G14230"/>
</dbReference>
<reference evidence="3" key="2">
    <citation type="submission" date="2013-12" db="EMBL/GenBank/DDBJ databases">
        <authorList>
            <person name="Yu Y."/>
            <person name="Lee S."/>
            <person name="de Baynast K."/>
            <person name="Wissotski M."/>
            <person name="Liu L."/>
            <person name="Talag J."/>
            <person name="Goicoechea J."/>
            <person name="Angelova A."/>
            <person name="Jetty R."/>
            <person name="Kudrna D."/>
            <person name="Golser W."/>
            <person name="Rivera L."/>
            <person name="Zhang J."/>
            <person name="Wing R."/>
        </authorList>
    </citation>
    <scope>NUCLEOTIDE SEQUENCE</scope>
</reference>
<feature type="compositionally biased region" description="Low complexity" evidence="1">
    <location>
        <begin position="91"/>
        <end position="107"/>
    </location>
</feature>
<feature type="region of interest" description="Disordered" evidence="1">
    <location>
        <begin position="22"/>
        <end position="116"/>
    </location>
</feature>
<evidence type="ECO:0000256" key="1">
    <source>
        <dbReference type="SAM" id="MobiDB-lite"/>
    </source>
</evidence>
<reference evidence="2 3" key="1">
    <citation type="submission" date="2012-08" db="EMBL/GenBank/DDBJ databases">
        <title>Oryza genome evolution.</title>
        <authorList>
            <person name="Wing R.A."/>
        </authorList>
    </citation>
    <scope>NUCLEOTIDE SEQUENCE</scope>
</reference>
<dbReference type="Proteomes" id="UP000032180">
    <property type="component" value="Chromosome 10"/>
</dbReference>
<evidence type="ECO:0000313" key="3">
    <source>
        <dbReference type="Proteomes" id="UP000032180"/>
    </source>
</evidence>
<organism evidence="2 3">
    <name type="scientific">Leersia perrieri</name>
    <dbReference type="NCBI Taxonomy" id="77586"/>
    <lineage>
        <taxon>Eukaryota</taxon>
        <taxon>Viridiplantae</taxon>
        <taxon>Streptophyta</taxon>
        <taxon>Embryophyta</taxon>
        <taxon>Tracheophyta</taxon>
        <taxon>Spermatophyta</taxon>
        <taxon>Magnoliopsida</taxon>
        <taxon>Liliopsida</taxon>
        <taxon>Poales</taxon>
        <taxon>Poaceae</taxon>
        <taxon>BOP clade</taxon>
        <taxon>Oryzoideae</taxon>
        <taxon>Oryzeae</taxon>
        <taxon>Oryzinae</taxon>
        <taxon>Leersia</taxon>
    </lineage>
</organism>
<name>A0A0D9XME8_9ORYZ</name>
<sequence>MWSPNFTTIRIQRFRRVACRPWSGRKRSGTWHCKGATRRPAPPSSGRRRRRRSAGWRPGWRGRRRCREPRRGARRRRRGRPHGRSARRDAAGTPSSTSSPPRSPAGTHASLAPAPP</sequence>
<feature type="compositionally biased region" description="Basic residues" evidence="1">
    <location>
        <begin position="46"/>
        <end position="85"/>
    </location>
</feature>
<dbReference type="EnsemblPlants" id="LPERR10G14230.1">
    <property type="protein sequence ID" value="LPERR10G14230.1"/>
    <property type="gene ID" value="LPERR10G14230"/>
</dbReference>
<proteinExistence type="predicted"/>